<dbReference type="Gene3D" id="3.40.50.720">
    <property type="entry name" value="NAD(P)-binding Rossmann-like Domain"/>
    <property type="match status" value="1"/>
</dbReference>
<dbReference type="Proteomes" id="UP001202922">
    <property type="component" value="Unassembled WGS sequence"/>
</dbReference>
<dbReference type="Pfam" id="PF01370">
    <property type="entry name" value="Epimerase"/>
    <property type="match status" value="2"/>
</dbReference>
<gene>
    <name evidence="2" type="ORF">L0M17_17840</name>
</gene>
<reference evidence="2 3" key="1">
    <citation type="submission" date="2022-03" db="EMBL/GenBank/DDBJ databases">
        <title>Sinomonas sp. isolated from a soil.</title>
        <authorList>
            <person name="Han J."/>
            <person name="Kim D.-U."/>
        </authorList>
    </citation>
    <scope>NUCLEOTIDE SEQUENCE [LARGE SCALE GENOMIC DNA]</scope>
    <source>
        <strain evidence="2 3">5-5</strain>
    </source>
</reference>
<dbReference type="PRINTS" id="PR01713">
    <property type="entry name" value="NUCEPIMERASE"/>
</dbReference>
<dbReference type="PANTHER" id="PTHR43245">
    <property type="entry name" value="BIFUNCTIONAL POLYMYXIN RESISTANCE PROTEIN ARNA"/>
    <property type="match status" value="1"/>
</dbReference>
<dbReference type="RefSeq" id="WP_241055745.1">
    <property type="nucleotide sequence ID" value="NZ_JAKZBV010000001.1"/>
</dbReference>
<comment type="caution">
    <text evidence="2">The sequence shown here is derived from an EMBL/GenBank/DDBJ whole genome shotgun (WGS) entry which is preliminary data.</text>
</comment>
<dbReference type="SUPFAM" id="SSF51735">
    <property type="entry name" value="NAD(P)-binding Rossmann-fold domains"/>
    <property type="match status" value="1"/>
</dbReference>
<evidence type="ECO:0000313" key="2">
    <source>
        <dbReference type="EMBL" id="MCH6471807.1"/>
    </source>
</evidence>
<dbReference type="InterPro" id="IPR036291">
    <property type="entry name" value="NAD(P)-bd_dom_sf"/>
</dbReference>
<dbReference type="EMBL" id="JAKZBV010000001">
    <property type="protein sequence ID" value="MCH6471807.1"/>
    <property type="molecule type" value="Genomic_DNA"/>
</dbReference>
<feature type="domain" description="NAD-dependent epimerase/dehydratase" evidence="1">
    <location>
        <begin position="13"/>
        <end position="142"/>
    </location>
</feature>
<dbReference type="InterPro" id="IPR050177">
    <property type="entry name" value="Lipid_A_modif_metabolic_enz"/>
</dbReference>
<evidence type="ECO:0000313" key="3">
    <source>
        <dbReference type="Proteomes" id="UP001202922"/>
    </source>
</evidence>
<dbReference type="InterPro" id="IPR001509">
    <property type="entry name" value="Epimerase_deHydtase"/>
</dbReference>
<sequence length="366" mass="38781">MSEITAEESRRRVVLTGGLGFIGTKLVECLIDSHDVLVVDNLHPQVHTDKRRMDELARSVNFVEGDVTNPANMRVVAEFCPHVVVHLAAETGTGQSLLQSRRHAEVNVTGTATLLDALAGADALPERLVIPSSRAIYGEGAWTLAGNETQVVHAIPRDPGRLAEGEWLPVGPNGEELSAPVPHCAARTEPRPANVYAATKLAQENVARAWAIGLGVPLSVLRLQNVYGAGQAINNPYTGVLTFMARQALAGEQINVFEGGGIIRDFVNVSDVAEALTGAVQDESDRNLTLDIGSGCPVSLDEVARLLSELSGAPEPRVSHDFRVGDVRAASADISAATDALGFLPAVGLRAGLHQLLSWVSSEALK</sequence>
<accession>A0ABS9U5Y1</accession>
<name>A0ABS9U5Y1_9MICC</name>
<feature type="domain" description="NAD-dependent epimerase/dehydratase" evidence="1">
    <location>
        <begin position="188"/>
        <end position="282"/>
    </location>
</feature>
<keyword evidence="3" id="KW-1185">Reference proteome</keyword>
<organism evidence="2 3">
    <name type="scientific">Sinomonas terrae</name>
    <dbReference type="NCBI Taxonomy" id="2908838"/>
    <lineage>
        <taxon>Bacteria</taxon>
        <taxon>Bacillati</taxon>
        <taxon>Actinomycetota</taxon>
        <taxon>Actinomycetes</taxon>
        <taxon>Micrococcales</taxon>
        <taxon>Micrococcaceae</taxon>
        <taxon>Sinomonas</taxon>
    </lineage>
</organism>
<proteinExistence type="predicted"/>
<dbReference type="PANTHER" id="PTHR43245:SF13">
    <property type="entry name" value="UDP-D-APIOSE_UDP-D-XYLOSE SYNTHASE 2"/>
    <property type="match status" value="1"/>
</dbReference>
<protein>
    <submittedName>
        <fullName evidence="2">NAD-dependent epimerase/dehydratase family protein</fullName>
    </submittedName>
</protein>
<evidence type="ECO:0000259" key="1">
    <source>
        <dbReference type="Pfam" id="PF01370"/>
    </source>
</evidence>